<evidence type="ECO:0000259" key="1">
    <source>
        <dbReference type="Pfam" id="PF14371"/>
    </source>
</evidence>
<gene>
    <name evidence="2" type="ORF">DSCA_43400</name>
</gene>
<evidence type="ECO:0000313" key="2">
    <source>
        <dbReference type="EMBL" id="BBO70410.1"/>
    </source>
</evidence>
<organism evidence="2 3">
    <name type="scientific">Desulfosarcina alkanivorans</name>
    <dbReference type="NCBI Taxonomy" id="571177"/>
    <lineage>
        <taxon>Bacteria</taxon>
        <taxon>Pseudomonadati</taxon>
        <taxon>Thermodesulfobacteriota</taxon>
        <taxon>Desulfobacteria</taxon>
        <taxon>Desulfobacterales</taxon>
        <taxon>Desulfosarcinaceae</taxon>
        <taxon>Desulfosarcina</taxon>
    </lineage>
</organism>
<reference evidence="2 3" key="1">
    <citation type="submission" date="2019-11" db="EMBL/GenBank/DDBJ databases">
        <title>Comparative genomics of hydrocarbon-degrading Desulfosarcina strains.</title>
        <authorList>
            <person name="Watanabe M."/>
            <person name="Kojima H."/>
            <person name="Fukui M."/>
        </authorList>
    </citation>
    <scope>NUCLEOTIDE SEQUENCE [LARGE SCALE GENOMIC DNA]</scope>
    <source>
        <strain evidence="2 3">PL12</strain>
    </source>
</reference>
<accession>A0A5K7YPX0</accession>
<dbReference type="Pfam" id="PF14371">
    <property type="entry name" value="DUF4412"/>
    <property type="match status" value="1"/>
</dbReference>
<keyword evidence="3" id="KW-1185">Reference proteome</keyword>
<name>A0A5K7YPX0_9BACT</name>
<sequence length="232" mass="25958">MKRQQPIITAVYAAIILSLAVPSGAVEKFPYPTVEFSADLTMTIQQAGGDQPHVLRGKIYSIRGKERRDIASFGRRTAIINDRENDRMWTLMPDQKMYMRNPDSGAGKDPERMIRDGELKMTEMGTETVNGRKATKYKLESTGNGSDAFSGYAWLNEQNIPLRFEGTASGSGMRQDIKIEYTNIVVARQDPQLFVVPSDYRPMNAGMGASGQSVTPEKIKELMKKLKQQEAQ</sequence>
<dbReference type="KEGG" id="dalk:DSCA_43400"/>
<feature type="domain" description="DUF4412" evidence="1">
    <location>
        <begin position="41"/>
        <end position="147"/>
    </location>
</feature>
<proteinExistence type="predicted"/>
<dbReference type="RefSeq" id="WP_167527898.1">
    <property type="nucleotide sequence ID" value="NZ_AP021874.1"/>
</dbReference>
<dbReference type="InterPro" id="IPR025524">
    <property type="entry name" value="DUF4412"/>
</dbReference>
<dbReference type="EMBL" id="AP021874">
    <property type="protein sequence ID" value="BBO70410.1"/>
    <property type="molecule type" value="Genomic_DNA"/>
</dbReference>
<dbReference type="AlphaFoldDB" id="A0A5K7YPX0"/>
<protein>
    <recommendedName>
        <fullName evidence="1">DUF4412 domain-containing protein</fullName>
    </recommendedName>
</protein>
<dbReference type="Gene3D" id="2.50.20.10">
    <property type="entry name" value="Lipoprotein localisation LolA/LolB/LppX"/>
    <property type="match status" value="1"/>
</dbReference>
<dbReference type="Proteomes" id="UP000427906">
    <property type="component" value="Chromosome"/>
</dbReference>
<evidence type="ECO:0000313" key="3">
    <source>
        <dbReference type="Proteomes" id="UP000427906"/>
    </source>
</evidence>